<accession>A0A2N5V5H3</accession>
<evidence type="ECO:0000313" key="6">
    <source>
        <dbReference type="EMBL" id="PLW45245.1"/>
    </source>
</evidence>
<proteinExistence type="predicted"/>
<evidence type="ECO:0000256" key="2">
    <source>
        <dbReference type="SAM" id="Phobius"/>
    </source>
</evidence>
<evidence type="ECO:0000313" key="8">
    <source>
        <dbReference type="Proteomes" id="UP000235388"/>
    </source>
</evidence>
<sequence>MSSSISCSANPAHDESTPLLNSELAEERPHWPRNRELGWLIPYGLKYPPPVLPRSLRALQADLDSAWMELERQHVIANRVNLLTSALALLITSSGGLTTAMASNKNVRVWTTVTGLLTTLSGTVMGGIRAMGQPRRAEDRVRRLERIVEHIGRLYYSVGSADDQQQHVSHQQTIEQTWKMIDEEEDRTELEERKAGSFAFQIPAPQSVSSPPASQSPQPELMHKDGDSDEAAQQLVRPRLKMRRASTLLGKHYPSSDHPARV</sequence>
<gene>
    <name evidence="7" type="ORF">PCANC_05806</name>
    <name evidence="4" type="ORF">PCANC_11388</name>
    <name evidence="6" type="ORF">PCASD_04011</name>
    <name evidence="5" type="ORF">PCASD_12211</name>
</gene>
<dbReference type="EMBL" id="PGCI01000050">
    <property type="protein sequence ID" value="PLW45245.1"/>
    <property type="molecule type" value="Genomic_DNA"/>
</dbReference>
<feature type="domain" description="SMODS and SLOG-associating 2TM effector" evidence="3">
    <location>
        <begin position="66"/>
        <end position="183"/>
    </location>
</feature>
<dbReference type="EMBL" id="PGCJ01000068">
    <property type="protein sequence ID" value="PLW53088.1"/>
    <property type="molecule type" value="Genomic_DNA"/>
</dbReference>
<evidence type="ECO:0000256" key="1">
    <source>
        <dbReference type="SAM" id="MobiDB-lite"/>
    </source>
</evidence>
<evidence type="ECO:0000313" key="5">
    <source>
        <dbReference type="EMBL" id="PLW22611.1"/>
    </source>
</evidence>
<dbReference type="OrthoDB" id="2502129at2759"/>
<feature type="transmembrane region" description="Helical" evidence="2">
    <location>
        <begin position="82"/>
        <end position="103"/>
    </location>
</feature>
<evidence type="ECO:0000313" key="4">
    <source>
        <dbReference type="EMBL" id="PLW17018.1"/>
    </source>
</evidence>
<dbReference type="InterPro" id="IPR041622">
    <property type="entry name" value="SLATT_fungi"/>
</dbReference>
<organism evidence="6 9">
    <name type="scientific">Puccinia coronata f. sp. avenae</name>
    <dbReference type="NCBI Taxonomy" id="200324"/>
    <lineage>
        <taxon>Eukaryota</taxon>
        <taxon>Fungi</taxon>
        <taxon>Dikarya</taxon>
        <taxon>Basidiomycota</taxon>
        <taxon>Pucciniomycotina</taxon>
        <taxon>Pucciniomycetes</taxon>
        <taxon>Pucciniales</taxon>
        <taxon>Pucciniaceae</taxon>
        <taxon>Puccinia</taxon>
    </lineage>
</organism>
<keyword evidence="2" id="KW-0812">Transmembrane</keyword>
<comment type="caution">
    <text evidence="6">The sequence shown here is derived from an EMBL/GenBank/DDBJ whole genome shotgun (WGS) entry which is preliminary data.</text>
</comment>
<dbReference type="AlphaFoldDB" id="A0A2N5V5H3"/>
<reference evidence="8 9" key="1">
    <citation type="submission" date="2017-11" db="EMBL/GenBank/DDBJ databases">
        <title>De novo assembly and phasing of dikaryotic genomes from two isolates of Puccinia coronata f. sp. avenae, the causal agent of oat crown rust.</title>
        <authorList>
            <person name="Miller M.E."/>
            <person name="Zhang Y."/>
            <person name="Omidvar V."/>
            <person name="Sperschneider J."/>
            <person name="Schwessinger B."/>
            <person name="Raley C."/>
            <person name="Palmer J.M."/>
            <person name="Garnica D."/>
            <person name="Upadhyaya N."/>
            <person name="Rathjen J."/>
            <person name="Taylor J.M."/>
            <person name="Park R.F."/>
            <person name="Dodds P.N."/>
            <person name="Hirsch C.D."/>
            <person name="Kianian S.F."/>
            <person name="Figueroa M."/>
        </authorList>
    </citation>
    <scope>NUCLEOTIDE SEQUENCE [LARGE SCALE GENOMIC DNA]</scope>
    <source>
        <strain evidence="4">12NC29</strain>
        <strain evidence="6">12SD80</strain>
    </source>
</reference>
<feature type="region of interest" description="Disordered" evidence="1">
    <location>
        <begin position="201"/>
        <end position="262"/>
    </location>
</feature>
<feature type="transmembrane region" description="Helical" evidence="2">
    <location>
        <begin position="109"/>
        <end position="132"/>
    </location>
</feature>
<feature type="compositionally biased region" description="Low complexity" evidence="1">
    <location>
        <begin position="203"/>
        <end position="219"/>
    </location>
</feature>
<dbReference type="Pfam" id="PF18142">
    <property type="entry name" value="SLATT_fungal"/>
    <property type="match status" value="1"/>
</dbReference>
<keyword evidence="2" id="KW-1133">Transmembrane helix</keyword>
<dbReference type="Proteomes" id="UP000235388">
    <property type="component" value="Unassembled WGS sequence"/>
</dbReference>
<keyword evidence="8" id="KW-1185">Reference proteome</keyword>
<dbReference type="EMBL" id="PGCI01000658">
    <property type="protein sequence ID" value="PLW22611.1"/>
    <property type="molecule type" value="Genomic_DNA"/>
</dbReference>
<evidence type="ECO:0000313" key="9">
    <source>
        <dbReference type="Proteomes" id="UP000235392"/>
    </source>
</evidence>
<name>A0A2N5V5H3_9BASI</name>
<evidence type="ECO:0000313" key="7">
    <source>
        <dbReference type="EMBL" id="PLW53088.1"/>
    </source>
</evidence>
<keyword evidence="2" id="KW-0472">Membrane</keyword>
<dbReference type="EMBL" id="PGCJ01000858">
    <property type="protein sequence ID" value="PLW17018.1"/>
    <property type="molecule type" value="Genomic_DNA"/>
</dbReference>
<evidence type="ECO:0000259" key="3">
    <source>
        <dbReference type="Pfam" id="PF18142"/>
    </source>
</evidence>
<protein>
    <recommendedName>
        <fullName evidence="3">SMODS and SLOG-associating 2TM effector domain-containing protein</fullName>
    </recommendedName>
</protein>
<dbReference type="Proteomes" id="UP000235392">
    <property type="component" value="Unassembled WGS sequence"/>
</dbReference>